<dbReference type="GO" id="GO:0009289">
    <property type="term" value="C:pilus"/>
    <property type="evidence" value="ECO:0007669"/>
    <property type="project" value="InterPro"/>
</dbReference>
<name>A0A099LP93_9VIBR</name>
<accession>A0A099LP93</accession>
<evidence type="ECO:0000256" key="2">
    <source>
        <dbReference type="ARBA" id="ARBA00022481"/>
    </source>
</evidence>
<dbReference type="Proteomes" id="UP000029994">
    <property type="component" value="Unassembled WGS sequence"/>
</dbReference>
<feature type="transmembrane region" description="Helical" evidence="4">
    <location>
        <begin position="12"/>
        <end position="36"/>
    </location>
</feature>
<dbReference type="Gene3D" id="3.30.700.10">
    <property type="entry name" value="Glycoprotein, Type 4 Pilin"/>
    <property type="match status" value="1"/>
</dbReference>
<dbReference type="PANTHER" id="PTHR30093:SF34">
    <property type="entry name" value="PREPILIN PEPTIDASE-DEPENDENT PROTEIN D"/>
    <property type="match status" value="1"/>
</dbReference>
<dbReference type="InterPro" id="IPR001082">
    <property type="entry name" value="Pilin"/>
</dbReference>
<organism evidence="5 6">
    <name type="scientific">Vibrio navarrensis</name>
    <dbReference type="NCBI Taxonomy" id="29495"/>
    <lineage>
        <taxon>Bacteria</taxon>
        <taxon>Pseudomonadati</taxon>
        <taxon>Pseudomonadota</taxon>
        <taxon>Gammaproteobacteria</taxon>
        <taxon>Vibrionales</taxon>
        <taxon>Vibrionaceae</taxon>
        <taxon>Vibrio</taxon>
    </lineage>
</organism>
<dbReference type="STRING" id="29495.EA26_18290"/>
<evidence type="ECO:0000313" key="5">
    <source>
        <dbReference type="EMBL" id="KGK09172.1"/>
    </source>
</evidence>
<proteinExistence type="inferred from homology"/>
<keyword evidence="3" id="KW-0281">Fimbrium</keyword>
<comment type="caution">
    <text evidence="5">The sequence shown here is derived from an EMBL/GenBank/DDBJ whole genome shotgun (WGS) entry which is preliminary data.</text>
</comment>
<reference evidence="5 6" key="1">
    <citation type="submission" date="2014-04" db="EMBL/GenBank/DDBJ databases">
        <title>Genome sequencing of Vibrio navarrensis strains.</title>
        <authorList>
            <person name="Gladney L.M."/>
            <person name="Katz L.S."/>
            <person name="Marino-Ramirez L."/>
            <person name="Jordan I.K."/>
        </authorList>
    </citation>
    <scope>NUCLEOTIDE SEQUENCE [LARGE SCALE GENOMIC DNA]</scope>
    <source>
        <strain evidence="5 6">ATCC 51183</strain>
    </source>
</reference>
<keyword evidence="4" id="KW-1133">Transmembrane helix</keyword>
<dbReference type="InterPro" id="IPR045584">
    <property type="entry name" value="Pilin-like"/>
</dbReference>
<dbReference type="PROSITE" id="PS00409">
    <property type="entry name" value="PROKAR_NTER_METHYL"/>
    <property type="match status" value="1"/>
</dbReference>
<dbReference type="NCBIfam" id="TIGR02532">
    <property type="entry name" value="IV_pilin_GFxxxE"/>
    <property type="match status" value="1"/>
</dbReference>
<dbReference type="AlphaFoldDB" id="A0A099LP93"/>
<dbReference type="InterPro" id="IPR012902">
    <property type="entry name" value="N_methyl_site"/>
</dbReference>
<gene>
    <name evidence="5" type="ORF">EA26_18290</name>
</gene>
<dbReference type="eggNOG" id="COG4969">
    <property type="taxonomic scope" value="Bacteria"/>
</dbReference>
<dbReference type="Pfam" id="PF00114">
    <property type="entry name" value="Pilin"/>
    <property type="match status" value="1"/>
</dbReference>
<comment type="similarity">
    <text evidence="1 3">Belongs to the N-Me-Phe pilin family.</text>
</comment>
<evidence type="ECO:0000256" key="4">
    <source>
        <dbReference type="SAM" id="Phobius"/>
    </source>
</evidence>
<dbReference type="RefSeq" id="WP_039430448.1">
    <property type="nucleotide sequence ID" value="NZ_CP061845.1"/>
</dbReference>
<keyword evidence="4" id="KW-0812">Transmembrane</keyword>
<keyword evidence="4" id="KW-0472">Membrane</keyword>
<dbReference type="Pfam" id="PF07963">
    <property type="entry name" value="N_methyl"/>
    <property type="match status" value="1"/>
</dbReference>
<dbReference type="SUPFAM" id="SSF54523">
    <property type="entry name" value="Pili subunits"/>
    <property type="match status" value="2"/>
</dbReference>
<keyword evidence="2" id="KW-0488">Methylation</keyword>
<evidence type="ECO:0000313" key="6">
    <source>
        <dbReference type="Proteomes" id="UP000029994"/>
    </source>
</evidence>
<dbReference type="GeneID" id="43685029"/>
<evidence type="ECO:0000256" key="1">
    <source>
        <dbReference type="ARBA" id="ARBA00005233"/>
    </source>
</evidence>
<protein>
    <submittedName>
        <fullName evidence="5">Fimbrial protein</fullName>
    </submittedName>
</protein>
<keyword evidence="6" id="KW-1185">Reference proteome</keyword>
<evidence type="ECO:0000256" key="3">
    <source>
        <dbReference type="RuleBase" id="RU000389"/>
    </source>
</evidence>
<dbReference type="GO" id="GO:0007155">
    <property type="term" value="P:cell adhesion"/>
    <property type="evidence" value="ECO:0007669"/>
    <property type="project" value="InterPro"/>
</dbReference>
<dbReference type="PANTHER" id="PTHR30093">
    <property type="entry name" value="GENERAL SECRETION PATHWAY PROTEIN G"/>
    <property type="match status" value="1"/>
</dbReference>
<dbReference type="EMBL" id="JMCG01000002">
    <property type="protein sequence ID" value="KGK09172.1"/>
    <property type="molecule type" value="Genomic_DNA"/>
</dbReference>
<sequence length="157" mass="16193">MKQHNRVTKQQGFTLIELMIVVAIIGILAAFAVPAYQNYTNKTHASEMLNAASAMKAGVGVCLLSGGTDCSSGKPNVPAAQTFDKTTNDKFQIASNVKISEGGEIEGAVTATVDATVGKAGLAKGGTVKLIPKLTTAGVTWAVTCENLGSAEYCPKS</sequence>